<dbReference type="RefSeq" id="WP_062148894.1">
    <property type="nucleotide sequence ID" value="NZ_CP012373.2"/>
</dbReference>
<keyword evidence="1" id="KW-0808">Transferase</keyword>
<evidence type="ECO:0000313" key="4">
    <source>
        <dbReference type="EMBL" id="AUI67747.2"/>
    </source>
</evidence>
<dbReference type="KEGG" id="blep:AL038_03135"/>
<keyword evidence="5" id="KW-1185">Reference proteome</keyword>
<dbReference type="STRING" id="288004.AL038_03135"/>
<evidence type="ECO:0000256" key="2">
    <source>
        <dbReference type="ARBA" id="ARBA00022777"/>
    </source>
</evidence>
<dbReference type="GO" id="GO:0005536">
    <property type="term" value="F:D-glucose binding"/>
    <property type="evidence" value="ECO:0007669"/>
    <property type="project" value="InterPro"/>
</dbReference>
<dbReference type="GO" id="GO:0005524">
    <property type="term" value="F:ATP binding"/>
    <property type="evidence" value="ECO:0007669"/>
    <property type="project" value="InterPro"/>
</dbReference>
<dbReference type="PANTHER" id="PTHR47363:SF1">
    <property type="entry name" value="GLUCOKINASE"/>
    <property type="match status" value="1"/>
</dbReference>
<gene>
    <name evidence="4" type="ORF">BLE401_02905</name>
</gene>
<dbReference type="EMBL" id="CP018889">
    <property type="protein sequence ID" value="AUI67747.2"/>
    <property type="molecule type" value="Genomic_DNA"/>
</dbReference>
<evidence type="ECO:0000313" key="5">
    <source>
        <dbReference type="Proteomes" id="UP000234271"/>
    </source>
</evidence>
<dbReference type="OrthoDB" id="9800595at2"/>
<evidence type="ECO:0000256" key="1">
    <source>
        <dbReference type="ARBA" id="ARBA00022679"/>
    </source>
</evidence>
<proteinExistence type="inferred from homology"/>
<dbReference type="GO" id="GO:0006096">
    <property type="term" value="P:glycolytic process"/>
    <property type="evidence" value="ECO:0007669"/>
    <property type="project" value="InterPro"/>
</dbReference>
<reference evidence="5" key="1">
    <citation type="submission" date="2016-12" db="EMBL/GenBank/DDBJ databases">
        <title>Complete Genome Sequence of Beggiatoa leptomitiformis D-401.</title>
        <authorList>
            <person name="Fomenkov A."/>
            <person name="Vincze T."/>
            <person name="Grabovich M."/>
            <person name="Anton B.P."/>
            <person name="Dubinina G."/>
            <person name="Orlova M."/>
            <person name="Belousova E."/>
            <person name="Roberts R.J."/>
        </authorList>
    </citation>
    <scope>NUCLEOTIDE SEQUENCE [LARGE SCALE GENOMIC DNA]</scope>
    <source>
        <strain evidence="5">D-401</strain>
    </source>
</reference>
<name>A0A2N9YB90_9GAMM</name>
<evidence type="ECO:0000256" key="3">
    <source>
        <dbReference type="RuleBase" id="RU004046"/>
    </source>
</evidence>
<dbReference type="Gene3D" id="3.40.367.20">
    <property type="match status" value="1"/>
</dbReference>
<sequence>MYILAGDIGGTKSHLGIFQRQTSKLQLIHEKKLASQNFSSLISLLTAFFDNSQIPLTDIKAACLGVAGPVYQGQCHITNLSWTIQQNELQNFFNCKEVYLINDLEAVAYGVLYTNVEYIDINPYASTTEKGNIAIITLGTGFGLAILAWEKQGECFFVLPTESGHTNFAPRNQQHLAFLDFLLKQQQKTVYDNILSGSGLKMIYSFFCKQNPKYVCTSDFLQKEDFTKVLIEKGLKKQETLCEATINFFAALCASKIADIALEHLTLNGIYLGGGIAPAILPKLQETFFLESFLDKPEKFAALLKQIPIKVLTNPEIGMLGAAHYIHTGEYS</sequence>
<dbReference type="Gene3D" id="3.30.420.40">
    <property type="match status" value="1"/>
</dbReference>
<keyword evidence="2" id="KW-0418">Kinase</keyword>
<dbReference type="PANTHER" id="PTHR47363">
    <property type="entry name" value="GLUCOKINASE"/>
    <property type="match status" value="1"/>
</dbReference>
<dbReference type="InterPro" id="IPR043129">
    <property type="entry name" value="ATPase_NBD"/>
</dbReference>
<dbReference type="AlphaFoldDB" id="A0A2N9YB90"/>
<accession>A0A2N9YB90</accession>
<dbReference type="Pfam" id="PF02685">
    <property type="entry name" value="Glucokinase"/>
    <property type="match status" value="1"/>
</dbReference>
<dbReference type="InterPro" id="IPR003836">
    <property type="entry name" value="Glucokinase"/>
</dbReference>
<dbReference type="GO" id="GO:0004340">
    <property type="term" value="F:glucokinase activity"/>
    <property type="evidence" value="ECO:0007669"/>
    <property type="project" value="InterPro"/>
</dbReference>
<organism evidence="4 5">
    <name type="scientific">Beggiatoa leptomitoformis</name>
    <dbReference type="NCBI Taxonomy" id="288004"/>
    <lineage>
        <taxon>Bacteria</taxon>
        <taxon>Pseudomonadati</taxon>
        <taxon>Pseudomonadota</taxon>
        <taxon>Gammaproteobacteria</taxon>
        <taxon>Thiotrichales</taxon>
        <taxon>Thiotrichaceae</taxon>
        <taxon>Beggiatoa</taxon>
    </lineage>
</organism>
<dbReference type="Proteomes" id="UP000234271">
    <property type="component" value="Chromosome"/>
</dbReference>
<dbReference type="CDD" id="cd24008">
    <property type="entry name" value="ASKHA_NBD_GLK"/>
    <property type="match status" value="1"/>
</dbReference>
<dbReference type="SUPFAM" id="SSF53067">
    <property type="entry name" value="Actin-like ATPase domain"/>
    <property type="match status" value="1"/>
</dbReference>
<protein>
    <submittedName>
        <fullName evidence="4">ROK family protein</fullName>
    </submittedName>
</protein>
<comment type="similarity">
    <text evidence="3">Belongs to the bacterial glucokinase family.</text>
</comment>